<feature type="region of interest" description="Disordered" evidence="4">
    <location>
        <begin position="259"/>
        <end position="355"/>
    </location>
</feature>
<name>A0A9P7SYB5_9HYPO</name>
<evidence type="ECO:0000256" key="1">
    <source>
        <dbReference type="ARBA" id="ARBA00004123"/>
    </source>
</evidence>
<dbReference type="GO" id="GO:0005666">
    <property type="term" value="C:RNA polymerase III complex"/>
    <property type="evidence" value="ECO:0007669"/>
    <property type="project" value="TreeGrafter"/>
</dbReference>
<dbReference type="OrthoDB" id="5377312at2759"/>
<feature type="compositionally biased region" description="Acidic residues" evidence="4">
    <location>
        <begin position="298"/>
        <end position="355"/>
    </location>
</feature>
<comment type="similarity">
    <text evidence="2">Belongs to the eukaryotic RPC7 RNA polymerase subunit family.</text>
</comment>
<evidence type="ECO:0000256" key="2">
    <source>
        <dbReference type="ARBA" id="ARBA00008352"/>
    </source>
</evidence>
<sequence length="355" mass="38491">MAPIDDNADLVPRGNSAPPSHHAVPASTPLGQLFLICIDASKTGLSKRSAFANPIPLTQRQAQALRRGDSLPCLEADAVAGEEEAEGEAADRTFHGIPAMSLTADHLNSSPYVKHRPSKPFPYSVPTPRDLSSSEISSVQYFLLLRHQIHSSPLYTSKRTMSHDASAPRKLYGQAQVNARYGSKNKATVDPFTAMPTYSEKFVREERALPDWSARPICREMFPPELLDTVEPEDILGVRKKRRLELSKVSALPNAEEAFGLPSLEGDDDDDGAGGAGAGAGAGNGKNILERLSALRDDEADEGAELDDEEGLEEEEEDEAYDDEDAGDYDAENYFDNGDEMGDDYGDGDDGEGTY</sequence>
<evidence type="ECO:0008006" key="7">
    <source>
        <dbReference type="Google" id="ProtNLM"/>
    </source>
</evidence>
<proteinExistence type="inferred from homology"/>
<dbReference type="GO" id="GO:0006383">
    <property type="term" value="P:transcription by RNA polymerase III"/>
    <property type="evidence" value="ECO:0007669"/>
    <property type="project" value="InterPro"/>
</dbReference>
<comment type="subcellular location">
    <subcellularLocation>
        <location evidence="1">Nucleus</location>
    </subcellularLocation>
</comment>
<dbReference type="Pfam" id="PF11705">
    <property type="entry name" value="RNA_pol_3_Rpc31"/>
    <property type="match status" value="1"/>
</dbReference>
<evidence type="ECO:0000256" key="4">
    <source>
        <dbReference type="SAM" id="MobiDB-lite"/>
    </source>
</evidence>
<keyword evidence="6" id="KW-1185">Reference proteome</keyword>
<evidence type="ECO:0000313" key="6">
    <source>
        <dbReference type="Proteomes" id="UP000748025"/>
    </source>
</evidence>
<feature type="compositionally biased region" description="Gly residues" evidence="4">
    <location>
        <begin position="273"/>
        <end position="284"/>
    </location>
</feature>
<protein>
    <recommendedName>
        <fullName evidence="7">DNA-directed RNA polymerase III subunit</fullName>
    </recommendedName>
</protein>
<comment type="caution">
    <text evidence="5">The sequence shown here is derived from an EMBL/GenBank/DDBJ whole genome shotgun (WGS) entry which is preliminary data.</text>
</comment>
<organism evidence="5 6">
    <name type="scientific">Claviceps pusilla</name>
    <dbReference type="NCBI Taxonomy" id="123648"/>
    <lineage>
        <taxon>Eukaryota</taxon>
        <taxon>Fungi</taxon>
        <taxon>Dikarya</taxon>
        <taxon>Ascomycota</taxon>
        <taxon>Pezizomycotina</taxon>
        <taxon>Sordariomycetes</taxon>
        <taxon>Hypocreomycetidae</taxon>
        <taxon>Hypocreales</taxon>
        <taxon>Clavicipitaceae</taxon>
        <taxon>Claviceps</taxon>
    </lineage>
</organism>
<evidence type="ECO:0000256" key="3">
    <source>
        <dbReference type="ARBA" id="ARBA00023242"/>
    </source>
</evidence>
<dbReference type="AlphaFoldDB" id="A0A9P7SYB5"/>
<evidence type="ECO:0000313" key="5">
    <source>
        <dbReference type="EMBL" id="KAG6013766.1"/>
    </source>
</evidence>
<dbReference type="EMBL" id="SRPW01000547">
    <property type="protein sequence ID" value="KAG6013766.1"/>
    <property type="molecule type" value="Genomic_DNA"/>
</dbReference>
<dbReference type="InterPro" id="IPR024661">
    <property type="entry name" value="RNA_pol_III_Rpc31"/>
</dbReference>
<dbReference type="Proteomes" id="UP000748025">
    <property type="component" value="Unassembled WGS sequence"/>
</dbReference>
<dbReference type="PANTHER" id="PTHR15367:SF2">
    <property type="entry name" value="DNA-DIRECTED RNA POLYMERASE III SUBUNIT"/>
    <property type="match status" value="1"/>
</dbReference>
<feature type="region of interest" description="Disordered" evidence="4">
    <location>
        <begin position="1"/>
        <end position="24"/>
    </location>
</feature>
<keyword evidence="3" id="KW-0539">Nucleus</keyword>
<reference evidence="5" key="1">
    <citation type="journal article" date="2020" name="bioRxiv">
        <title>Whole genome comparisons of ergot fungi reveals the divergence and evolution of species within the genus Claviceps are the result of varying mechanisms driving genome evolution and host range expansion.</title>
        <authorList>
            <person name="Wyka S.A."/>
            <person name="Mondo S.J."/>
            <person name="Liu M."/>
            <person name="Dettman J."/>
            <person name="Nalam V."/>
            <person name="Broders K.D."/>
        </authorList>
    </citation>
    <scope>NUCLEOTIDE SEQUENCE</scope>
    <source>
        <strain evidence="5">CCC 602</strain>
    </source>
</reference>
<accession>A0A9P7SYB5</accession>
<dbReference type="PANTHER" id="PTHR15367">
    <property type="entry name" value="DNA-DIRECTED RNA POLYMERASE III"/>
    <property type="match status" value="1"/>
</dbReference>
<gene>
    <name evidence="5" type="ORF">E4U43_007123</name>
</gene>